<dbReference type="RefSeq" id="WP_010920833.1">
    <property type="nucleotide sequence ID" value="NC_011916.1"/>
</dbReference>
<dbReference type="EMBL" id="CP001340">
    <property type="protein sequence ID" value="ACL96556.1"/>
    <property type="molecule type" value="Genomic_DNA"/>
</dbReference>
<dbReference type="KEGG" id="ccs:CCNA_03091"/>
<accession>A0A0H3CC90</accession>
<dbReference type="HOGENOM" id="CLU_2823195_0_0_5"/>
<dbReference type="OrthoDB" id="7190374at2"/>
<name>A0A0H3CC90_CAUVN</name>
<organism evidence="1 2">
    <name type="scientific">Caulobacter vibrioides (strain NA1000 / CB15N)</name>
    <name type="common">Caulobacter crescentus</name>
    <dbReference type="NCBI Taxonomy" id="565050"/>
    <lineage>
        <taxon>Bacteria</taxon>
        <taxon>Pseudomonadati</taxon>
        <taxon>Pseudomonadota</taxon>
        <taxon>Alphaproteobacteria</taxon>
        <taxon>Caulobacterales</taxon>
        <taxon>Caulobacteraceae</taxon>
        <taxon>Caulobacter</taxon>
    </lineage>
</organism>
<gene>
    <name evidence="1" type="primary">nstA</name>
    <name evidence="1" type="ordered locus">CCNA_03091</name>
</gene>
<protein>
    <submittedName>
        <fullName evidence="1">Redox cell cycle regulatory protein NstA</fullName>
    </submittedName>
</protein>
<evidence type="ECO:0000313" key="1">
    <source>
        <dbReference type="EMBL" id="ACL96556.1"/>
    </source>
</evidence>
<reference evidence="1 2" key="1">
    <citation type="journal article" date="2010" name="J. Bacteriol.">
        <title>The genetic basis of laboratory adaptation in Caulobacter crescentus.</title>
        <authorList>
            <person name="Marks M.E."/>
            <person name="Castro-Rojas C.M."/>
            <person name="Teiling C."/>
            <person name="Du L."/>
            <person name="Kapatral V."/>
            <person name="Walunas T.L."/>
            <person name="Crosson S."/>
        </authorList>
    </citation>
    <scope>NUCLEOTIDE SEQUENCE [LARGE SCALE GENOMIC DNA]</scope>
    <source>
        <strain evidence="2">NA1000 / CB15N</strain>
    </source>
</reference>
<dbReference type="AlphaFoldDB" id="A0A0H3CC90"/>
<dbReference type="RefSeq" id="YP_002518464.1">
    <property type="nucleotide sequence ID" value="NC_011916.1"/>
</dbReference>
<evidence type="ECO:0000313" key="2">
    <source>
        <dbReference type="Proteomes" id="UP000001364"/>
    </source>
</evidence>
<proteinExistence type="predicted"/>
<dbReference type="GeneID" id="7333545"/>
<sequence length="66" mass="7483">MQVFTFFCVESDGSVPRFDVTPCADDAAARVRAFELLDMHHRCDFVEVWRGAQRVFDVFAQQVAAA</sequence>
<dbReference type="PATRIC" id="fig|565050.3.peg.3019"/>
<dbReference type="Proteomes" id="UP000001364">
    <property type="component" value="Chromosome"/>
</dbReference>
<dbReference type="SMR" id="A0A0H3CC90"/>
<keyword evidence="2" id="KW-1185">Reference proteome</keyword>